<evidence type="ECO:0000256" key="14">
    <source>
        <dbReference type="ARBA" id="ARBA00030211"/>
    </source>
</evidence>
<reference evidence="19" key="1">
    <citation type="submission" date="2015-07" db="EMBL/GenBank/DDBJ databases">
        <authorList>
            <person name="Rodrigo-Torres Lidia"/>
            <person name="Arahal R.David."/>
        </authorList>
    </citation>
    <scope>NUCLEOTIDE SEQUENCE [LARGE SCALE GENOMIC DNA]</scope>
    <source>
        <strain evidence="19">CECT 5112</strain>
    </source>
</reference>
<evidence type="ECO:0000256" key="17">
    <source>
        <dbReference type="SAM" id="Phobius"/>
    </source>
</evidence>
<dbReference type="PANTHER" id="PTHR36835:SF1">
    <property type="entry name" value="CYTOCHROME BO(3) UBIQUINOL OXIDASE SUBUNIT 4"/>
    <property type="match status" value="1"/>
</dbReference>
<organism evidence="18 19">
    <name type="scientific">Roseibium alexandrii</name>
    <dbReference type="NCBI Taxonomy" id="388408"/>
    <lineage>
        <taxon>Bacteria</taxon>
        <taxon>Pseudomonadati</taxon>
        <taxon>Pseudomonadota</taxon>
        <taxon>Alphaproteobacteria</taxon>
        <taxon>Hyphomicrobiales</taxon>
        <taxon>Stappiaceae</taxon>
        <taxon>Roseibium</taxon>
    </lineage>
</organism>
<keyword evidence="11 17" id="KW-0472">Membrane</keyword>
<comment type="subcellular location">
    <subcellularLocation>
        <location evidence="1">Cell membrane</location>
        <topology evidence="1">Multi-pass membrane protein</topology>
    </subcellularLocation>
</comment>
<dbReference type="EMBL" id="CXWD01000023">
    <property type="protein sequence ID" value="CTQ75842.1"/>
    <property type="molecule type" value="Genomic_DNA"/>
</dbReference>
<evidence type="ECO:0000256" key="7">
    <source>
        <dbReference type="ARBA" id="ARBA00022692"/>
    </source>
</evidence>
<evidence type="ECO:0000256" key="5">
    <source>
        <dbReference type="ARBA" id="ARBA00022448"/>
    </source>
</evidence>
<protein>
    <recommendedName>
        <fullName evidence="4">Cytochrome bo(3) ubiquinol oxidase subunit 4</fullName>
    </recommendedName>
    <alternativeName>
        <fullName evidence="16">Cytochrome o ubiquinol oxidase subunit 4</fullName>
    </alternativeName>
    <alternativeName>
        <fullName evidence="13">Oxidase bo(3) subunit 4</fullName>
    </alternativeName>
    <alternativeName>
        <fullName evidence="14">Ubiquinol oxidase polypeptide IV</fullName>
    </alternativeName>
    <alternativeName>
        <fullName evidence="15">Ubiquinol oxidase subunit 4</fullName>
    </alternativeName>
</protein>
<evidence type="ECO:0000256" key="10">
    <source>
        <dbReference type="ARBA" id="ARBA00023002"/>
    </source>
</evidence>
<keyword evidence="19" id="KW-1185">Reference proteome</keyword>
<comment type="subunit">
    <text evidence="3">Heterooctamer of two A chains, two B chains, two C chains and two D chains.</text>
</comment>
<keyword evidence="6" id="KW-1003">Cell membrane</keyword>
<dbReference type="RefSeq" id="WP_055673598.1">
    <property type="nucleotide sequence ID" value="NZ_CXWD01000023.1"/>
</dbReference>
<dbReference type="GO" id="GO:0009486">
    <property type="term" value="F:cytochrome bo3 ubiquinol oxidase activity"/>
    <property type="evidence" value="ECO:0007669"/>
    <property type="project" value="InterPro"/>
</dbReference>
<keyword evidence="10" id="KW-0560">Oxidoreductase</keyword>
<dbReference type="PANTHER" id="PTHR36835">
    <property type="entry name" value="CYTOCHROME BO(3) UBIQUINOL OXIDASE SUBUNIT 4"/>
    <property type="match status" value="1"/>
</dbReference>
<evidence type="ECO:0000256" key="1">
    <source>
        <dbReference type="ARBA" id="ARBA00004651"/>
    </source>
</evidence>
<feature type="transmembrane region" description="Helical" evidence="17">
    <location>
        <begin position="78"/>
        <end position="100"/>
    </location>
</feature>
<dbReference type="GO" id="GO:0009319">
    <property type="term" value="C:cytochrome o ubiquinol oxidase complex"/>
    <property type="evidence" value="ECO:0007669"/>
    <property type="project" value="TreeGrafter"/>
</dbReference>
<gene>
    <name evidence="18" type="primary">cyoD</name>
    <name evidence="18" type="ORF">LAX5112_04380</name>
</gene>
<sequence length="107" mass="11739">MDHTDHTDHTEHRSLGTYLTGFALAIVLTAIPFGLVWTGALTGLAVYGVIAAAAVIQVLVHLVFFLHLNFKSTPGENLFFLAFAAVLICIMVGGSLWIMFDLHHRMM</sequence>
<evidence type="ECO:0000256" key="13">
    <source>
        <dbReference type="ARBA" id="ARBA00030071"/>
    </source>
</evidence>
<name>A0A0M7AN37_9HYPH</name>
<evidence type="ECO:0000256" key="12">
    <source>
        <dbReference type="ARBA" id="ARBA00025694"/>
    </source>
</evidence>
<dbReference type="InterPro" id="IPR014210">
    <property type="entry name" value="Cyt_o_ubiqinol_oxidase_su4"/>
</dbReference>
<evidence type="ECO:0000256" key="4">
    <source>
        <dbReference type="ARBA" id="ARBA00014689"/>
    </source>
</evidence>
<dbReference type="AlphaFoldDB" id="A0A0M7AN37"/>
<evidence type="ECO:0000256" key="3">
    <source>
        <dbReference type="ARBA" id="ARBA00011700"/>
    </source>
</evidence>
<feature type="transmembrane region" description="Helical" evidence="17">
    <location>
        <begin position="15"/>
        <end position="37"/>
    </location>
</feature>
<evidence type="ECO:0000256" key="8">
    <source>
        <dbReference type="ARBA" id="ARBA00022982"/>
    </source>
</evidence>
<dbReference type="InterPro" id="IPR005171">
    <property type="entry name" value="Cyt_c_oxidase_su4_prok"/>
</dbReference>
<comment type="function">
    <text evidence="12">Cytochrome bo(3) ubiquinol terminal oxidase is the component of the aerobic respiratory chain of E.coli that predominates when cells are grown at high aeration. Has proton pump activity across the membrane in addition to electron transfer, pumping 2 protons/electron.</text>
</comment>
<dbReference type="NCBIfam" id="TIGR02847">
    <property type="entry name" value="CyoD"/>
    <property type="match status" value="1"/>
</dbReference>
<dbReference type="Pfam" id="PF03626">
    <property type="entry name" value="COX4_pro"/>
    <property type="match status" value="1"/>
</dbReference>
<evidence type="ECO:0000313" key="19">
    <source>
        <dbReference type="Proteomes" id="UP000053235"/>
    </source>
</evidence>
<dbReference type="OrthoDB" id="7278008at2"/>
<proteinExistence type="inferred from homology"/>
<dbReference type="Proteomes" id="UP000053235">
    <property type="component" value="Unassembled WGS sequence"/>
</dbReference>
<keyword evidence="5" id="KW-0813">Transport</keyword>
<evidence type="ECO:0000256" key="9">
    <source>
        <dbReference type="ARBA" id="ARBA00022989"/>
    </source>
</evidence>
<dbReference type="GO" id="GO:0005886">
    <property type="term" value="C:plasma membrane"/>
    <property type="evidence" value="ECO:0007669"/>
    <property type="project" value="UniProtKB-SubCell"/>
</dbReference>
<accession>A0A0M7AN37</accession>
<keyword evidence="7 17" id="KW-0812">Transmembrane</keyword>
<evidence type="ECO:0000256" key="2">
    <source>
        <dbReference type="ARBA" id="ARBA00008079"/>
    </source>
</evidence>
<evidence type="ECO:0000256" key="15">
    <source>
        <dbReference type="ARBA" id="ARBA00031887"/>
    </source>
</evidence>
<dbReference type="GO" id="GO:0015990">
    <property type="term" value="P:electron transport coupled proton transport"/>
    <property type="evidence" value="ECO:0007669"/>
    <property type="project" value="InterPro"/>
</dbReference>
<evidence type="ECO:0000256" key="16">
    <source>
        <dbReference type="ARBA" id="ARBA00032185"/>
    </source>
</evidence>
<evidence type="ECO:0000313" key="18">
    <source>
        <dbReference type="EMBL" id="CTQ75842.1"/>
    </source>
</evidence>
<evidence type="ECO:0000256" key="11">
    <source>
        <dbReference type="ARBA" id="ARBA00023136"/>
    </source>
</evidence>
<dbReference type="GO" id="GO:0015078">
    <property type="term" value="F:proton transmembrane transporter activity"/>
    <property type="evidence" value="ECO:0007669"/>
    <property type="project" value="TreeGrafter"/>
</dbReference>
<feature type="transmembrane region" description="Helical" evidence="17">
    <location>
        <begin position="44"/>
        <end position="66"/>
    </location>
</feature>
<dbReference type="InterPro" id="IPR050968">
    <property type="entry name" value="Cytochrome_c_oxidase_bac_sub4"/>
</dbReference>
<keyword evidence="8" id="KW-0249">Electron transport</keyword>
<dbReference type="GO" id="GO:0019646">
    <property type="term" value="P:aerobic electron transport chain"/>
    <property type="evidence" value="ECO:0007669"/>
    <property type="project" value="TreeGrafter"/>
</dbReference>
<evidence type="ECO:0000256" key="6">
    <source>
        <dbReference type="ARBA" id="ARBA00022475"/>
    </source>
</evidence>
<keyword evidence="9 17" id="KW-1133">Transmembrane helix</keyword>
<comment type="similarity">
    <text evidence="2">Belongs to the cytochrome c oxidase bacterial subunit 4 family.</text>
</comment>
<dbReference type="STRING" id="388408.LAX5112_04380"/>